<dbReference type="EMBL" id="FRAC01000010">
    <property type="protein sequence ID" value="SHK21759.1"/>
    <property type="molecule type" value="Genomic_DNA"/>
</dbReference>
<reference evidence="2 3" key="1">
    <citation type="submission" date="2016-11" db="EMBL/GenBank/DDBJ databases">
        <authorList>
            <person name="Jaros S."/>
            <person name="Januszkiewicz K."/>
            <person name="Wedrychowicz H."/>
        </authorList>
    </citation>
    <scope>NUCLEOTIDE SEQUENCE [LARGE SCALE GENOMIC DNA]</scope>
    <source>
        <strain evidence="2 3">DSM 15929</strain>
    </source>
</reference>
<protein>
    <recommendedName>
        <fullName evidence="4">ABC-2 family transporter protein</fullName>
    </recommendedName>
</protein>
<keyword evidence="3" id="KW-1185">Reference proteome</keyword>
<evidence type="ECO:0000313" key="3">
    <source>
        <dbReference type="Proteomes" id="UP000184386"/>
    </source>
</evidence>
<accession>A0A1M6QN88</accession>
<keyword evidence="1" id="KW-1133">Transmembrane helix</keyword>
<evidence type="ECO:0000256" key="1">
    <source>
        <dbReference type="SAM" id="Phobius"/>
    </source>
</evidence>
<feature type="transmembrane region" description="Helical" evidence="1">
    <location>
        <begin position="155"/>
        <end position="174"/>
    </location>
</feature>
<gene>
    <name evidence="2" type="ORF">SAMN02745136_01956</name>
</gene>
<keyword evidence="1" id="KW-0472">Membrane</keyword>
<evidence type="ECO:0008006" key="4">
    <source>
        <dbReference type="Google" id="ProtNLM"/>
    </source>
</evidence>
<dbReference type="Proteomes" id="UP000184386">
    <property type="component" value="Unassembled WGS sequence"/>
</dbReference>
<feature type="transmembrane region" description="Helical" evidence="1">
    <location>
        <begin position="81"/>
        <end position="100"/>
    </location>
</feature>
<dbReference type="OrthoDB" id="9793294at2"/>
<evidence type="ECO:0000313" key="2">
    <source>
        <dbReference type="EMBL" id="SHK21759.1"/>
    </source>
</evidence>
<feature type="transmembrane region" description="Helical" evidence="1">
    <location>
        <begin position="121"/>
        <end position="143"/>
    </location>
</feature>
<feature type="transmembrane region" description="Helical" evidence="1">
    <location>
        <begin position="183"/>
        <end position="208"/>
    </location>
</feature>
<name>A0A1M6QN88_9FIRM</name>
<dbReference type="RefSeq" id="WP_073275300.1">
    <property type="nucleotide sequence ID" value="NZ_FRAC01000010.1"/>
</dbReference>
<keyword evidence="1" id="KW-0812">Transmembrane</keyword>
<feature type="transmembrane region" description="Helical" evidence="1">
    <location>
        <begin position="214"/>
        <end position="235"/>
    </location>
</feature>
<sequence length="249" mass="28021">MNKKLINGLQEAFEVPPPVDKERFLKNLPYPKSRYRDFFFSQLGYIRKRVWILSAVFVLAGWAVAFLSPGILNWHVEAGKVWIVSAVLPFLALLTVTEIYRSAFCRMAELEGSCRFSLQQIIMARISILGGGNISVLALLLFFMNRVSPYGLLRILLYLGLPYLITCGTCLLILNQVHGKESIYVCAAAACIVSMINLVLSNMIPLLYTNTHLVSWLFLSAAAILLIGVQTYKLLKRTEGNTWNLLLTE</sequence>
<proteinExistence type="predicted"/>
<dbReference type="AlphaFoldDB" id="A0A1M6QN88"/>
<feature type="transmembrane region" description="Helical" evidence="1">
    <location>
        <begin position="50"/>
        <end position="69"/>
    </location>
</feature>
<dbReference type="STRING" id="1121322.SAMN02745136_01956"/>
<organism evidence="2 3">
    <name type="scientific">Anaerocolumna jejuensis DSM 15929</name>
    <dbReference type="NCBI Taxonomy" id="1121322"/>
    <lineage>
        <taxon>Bacteria</taxon>
        <taxon>Bacillati</taxon>
        <taxon>Bacillota</taxon>
        <taxon>Clostridia</taxon>
        <taxon>Lachnospirales</taxon>
        <taxon>Lachnospiraceae</taxon>
        <taxon>Anaerocolumna</taxon>
    </lineage>
</organism>